<feature type="domain" description="PLD phosphodiesterase" evidence="6">
    <location>
        <begin position="394"/>
        <end position="421"/>
    </location>
</feature>
<dbReference type="InterPro" id="IPR001736">
    <property type="entry name" value="PLipase_D/transphosphatidylase"/>
</dbReference>
<dbReference type="CDD" id="cd09105">
    <property type="entry name" value="PLDc_vPLD1_2_like_2"/>
    <property type="match status" value="1"/>
</dbReference>
<name>A0A6L7G160_9RHOB</name>
<organism evidence="7 8">
    <name type="scientific">Pseudooceanicola albus</name>
    <dbReference type="NCBI Taxonomy" id="2692189"/>
    <lineage>
        <taxon>Bacteria</taxon>
        <taxon>Pseudomonadati</taxon>
        <taxon>Pseudomonadota</taxon>
        <taxon>Alphaproteobacteria</taxon>
        <taxon>Rhodobacterales</taxon>
        <taxon>Paracoccaceae</taxon>
        <taxon>Pseudooceanicola</taxon>
    </lineage>
</organism>
<evidence type="ECO:0000256" key="2">
    <source>
        <dbReference type="ARBA" id="ARBA00004613"/>
    </source>
</evidence>
<dbReference type="AlphaFoldDB" id="A0A6L7G160"/>
<evidence type="ECO:0000256" key="1">
    <source>
        <dbReference type="ARBA" id="ARBA00003145"/>
    </source>
</evidence>
<evidence type="ECO:0000256" key="3">
    <source>
        <dbReference type="ARBA" id="ARBA00018392"/>
    </source>
</evidence>
<comment type="subcellular location">
    <subcellularLocation>
        <location evidence="2">Secreted</location>
    </subcellularLocation>
</comment>
<dbReference type="PANTHER" id="PTHR21248">
    <property type="entry name" value="CARDIOLIPIN SYNTHASE"/>
    <property type="match status" value="1"/>
</dbReference>
<dbReference type="PROSITE" id="PS50035">
    <property type="entry name" value="PLD"/>
    <property type="match status" value="2"/>
</dbReference>
<evidence type="ECO:0000259" key="6">
    <source>
        <dbReference type="PROSITE" id="PS50035"/>
    </source>
</evidence>
<sequence length="507" mass="56879">MPKDKDLFPKLDLLVTAAEMFPALERLCLEAREEVLMSFRILDPLTPLRSPEALALGLTNWGQLLGHVAGRGVVLRLLISDFDPLFAAELHRNAWMNARGFATELGEAAQILCAQHEATAAPLWKTVFRPKVRQLQAQLARYAPAHLTPPQHQALAGEMTIRPASLHQKFAVADAEHVICGGIDINQRRWDDADHQRRAEDTWHDVSVAVSGRVGEDLRHHFAECWDRAMQSGAASFGAEPTAVAETRAVIDKLPPSGGPRLLRTLSRARGGMLHLGPEPDICEHEEAHLAAFETAQEMIYLETQFFRHLPLARTLAAQARRAPDLQVVLVLPTEPERQIFDGHSGIDVRHAQALQLRCLTLLKRALGDRIAIVSPAQPRPAPRHTPMPLHGAGIVYLHSKVTLVDDRLGIIGSANLNGRSMRWDTEASLQFHEPEEILSMRERLMRHWLRARIGEIDTTRASDWMRLAREEAARPPEARSIYLLPWPEARNRRFARAFPLLPADMF</sequence>
<dbReference type="InterPro" id="IPR025202">
    <property type="entry name" value="PLD-like_dom"/>
</dbReference>
<feature type="domain" description="PLD phosphodiesterase" evidence="6">
    <location>
        <begin position="162"/>
        <end position="189"/>
    </location>
</feature>
<comment type="caution">
    <text evidence="7">The sequence shown here is derived from an EMBL/GenBank/DDBJ whole genome shotgun (WGS) entry which is preliminary data.</text>
</comment>
<dbReference type="GO" id="GO:0030572">
    <property type="term" value="F:phosphatidyltransferase activity"/>
    <property type="evidence" value="ECO:0007669"/>
    <property type="project" value="UniProtKB-ARBA"/>
</dbReference>
<comment type="function">
    <text evidence="1">Could be a virulence factor.</text>
</comment>
<dbReference type="Proteomes" id="UP000477911">
    <property type="component" value="Unassembled WGS sequence"/>
</dbReference>
<dbReference type="Gene3D" id="3.30.870.10">
    <property type="entry name" value="Endonuclease Chain A"/>
    <property type="match status" value="2"/>
</dbReference>
<evidence type="ECO:0000313" key="7">
    <source>
        <dbReference type="EMBL" id="MXN18084.1"/>
    </source>
</evidence>
<proteinExistence type="predicted"/>
<dbReference type="Pfam" id="PF13091">
    <property type="entry name" value="PLDc_2"/>
    <property type="match status" value="1"/>
</dbReference>
<keyword evidence="8" id="KW-1185">Reference proteome</keyword>
<dbReference type="EMBL" id="WUMU01000007">
    <property type="protein sequence ID" value="MXN18084.1"/>
    <property type="molecule type" value="Genomic_DNA"/>
</dbReference>
<evidence type="ECO:0000256" key="5">
    <source>
        <dbReference type="ARBA" id="ARBA00029594"/>
    </source>
</evidence>
<evidence type="ECO:0000256" key="4">
    <source>
        <dbReference type="ARBA" id="ARBA00022525"/>
    </source>
</evidence>
<dbReference type="GO" id="GO:0032049">
    <property type="term" value="P:cardiolipin biosynthetic process"/>
    <property type="evidence" value="ECO:0007669"/>
    <property type="project" value="UniProtKB-ARBA"/>
</dbReference>
<dbReference type="SUPFAM" id="SSF56024">
    <property type="entry name" value="Phospholipase D/nuclease"/>
    <property type="match status" value="2"/>
</dbReference>
<protein>
    <recommendedName>
        <fullName evidence="3">Phospholipase D</fullName>
    </recommendedName>
    <alternativeName>
        <fullName evidence="5">Choline phosphatase</fullName>
    </alternativeName>
</protein>
<accession>A0A6L7G160</accession>
<gene>
    <name evidence="7" type="ORF">GR170_09575</name>
</gene>
<keyword evidence="4" id="KW-0964">Secreted</keyword>
<dbReference type="PANTHER" id="PTHR21248:SF22">
    <property type="entry name" value="PHOSPHOLIPASE D"/>
    <property type="match status" value="1"/>
</dbReference>
<dbReference type="SMART" id="SM00155">
    <property type="entry name" value="PLDc"/>
    <property type="match status" value="2"/>
</dbReference>
<evidence type="ECO:0000313" key="8">
    <source>
        <dbReference type="Proteomes" id="UP000477911"/>
    </source>
</evidence>
<reference evidence="7 8" key="1">
    <citation type="submission" date="2019-12" db="EMBL/GenBank/DDBJ databases">
        <authorList>
            <person name="Li M."/>
        </authorList>
    </citation>
    <scope>NUCLEOTIDE SEQUENCE [LARGE SCALE GENOMIC DNA]</scope>
    <source>
        <strain evidence="7 8">GBMRC 2024</strain>
    </source>
</reference>
<dbReference type="RefSeq" id="WP_160894055.1">
    <property type="nucleotide sequence ID" value="NZ_WUMU01000007.1"/>
</dbReference>
<dbReference type="GO" id="GO:0005576">
    <property type="term" value="C:extracellular region"/>
    <property type="evidence" value="ECO:0007669"/>
    <property type="project" value="UniProtKB-SubCell"/>
</dbReference>